<feature type="signal peptide" evidence="1">
    <location>
        <begin position="1"/>
        <end position="21"/>
    </location>
</feature>
<sequence length="312" mass="34799">MTLTKIFCAAVAGLGLSAVQAADLAATFDHAGLSKRLGASCAVQEMQRRAAIIPVTSGLDPAPEYRTKGLTYVMQSAHFDAKMHARADKIYATIPHHTRALTYNDGGVFVWSRYGLAESLPSRKNAANGYTTPGLYLEYERRLYFPFMLADVRKNKNGTYRSIGFYEEPARGVRIANHETGHMVDDILGNYSFEQSGTRAEGRLTDRRDYRTAIADDLRHIRGTKPDVVALDYYMPIRIGGKQDEGQRLRREVFAELWAEASGQGGSNLSRHYPRAYGVVKSYFDYLKSVYEAGGSACDYRKDGRAVPVLKR</sequence>
<dbReference type="OrthoDB" id="9777133at2"/>
<accession>G2KRX6</accession>
<evidence type="ECO:0000313" key="3">
    <source>
        <dbReference type="Proteomes" id="UP000009286"/>
    </source>
</evidence>
<keyword evidence="1" id="KW-0732">Signal</keyword>
<dbReference type="STRING" id="856793.MICA_2179"/>
<dbReference type="Proteomes" id="UP000009286">
    <property type="component" value="Chromosome"/>
</dbReference>
<dbReference type="HOGENOM" id="CLU_890836_0_0_5"/>
<gene>
    <name evidence="2" type="ordered locus">MICA_2179</name>
</gene>
<protein>
    <submittedName>
        <fullName evidence="2">Uncharacterized protein</fullName>
    </submittedName>
</protein>
<dbReference type="RefSeq" id="WP_014103707.1">
    <property type="nucleotide sequence ID" value="NC_016026.1"/>
</dbReference>
<feature type="chain" id="PRO_5003432232" evidence="1">
    <location>
        <begin position="22"/>
        <end position="312"/>
    </location>
</feature>
<name>G2KRX6_MICAA</name>
<organism evidence="2 3">
    <name type="scientific">Micavibrio aeruginosavorus (strain ARL-13)</name>
    <dbReference type="NCBI Taxonomy" id="856793"/>
    <lineage>
        <taxon>Bacteria</taxon>
        <taxon>Pseudomonadati</taxon>
        <taxon>Bdellovibrionota</taxon>
        <taxon>Bdellovibrionia</taxon>
        <taxon>Bdellovibrionales</taxon>
        <taxon>Pseudobdellovibrionaceae</taxon>
        <taxon>Micavibrio</taxon>
    </lineage>
</organism>
<evidence type="ECO:0000256" key="1">
    <source>
        <dbReference type="SAM" id="SignalP"/>
    </source>
</evidence>
<proteinExistence type="predicted"/>
<keyword evidence="3" id="KW-1185">Reference proteome</keyword>
<reference evidence="2 3" key="1">
    <citation type="journal article" date="2011" name="BMC Genomics">
        <title>Genomic insights into an obligate epibiotic bacterial predator: Micavibrio aeruginosavorus ARL-13.</title>
        <authorList>
            <person name="Wang Z."/>
            <person name="Kadouri D."/>
            <person name="Wu M."/>
        </authorList>
    </citation>
    <scope>NUCLEOTIDE SEQUENCE [LARGE SCALE GENOMIC DNA]</scope>
    <source>
        <strain evidence="2 3">ARL-13</strain>
    </source>
</reference>
<dbReference type="AlphaFoldDB" id="G2KRX6"/>
<evidence type="ECO:0000313" key="2">
    <source>
        <dbReference type="EMBL" id="AEP10484.1"/>
    </source>
</evidence>
<dbReference type="EMBL" id="CP002382">
    <property type="protein sequence ID" value="AEP10484.1"/>
    <property type="molecule type" value="Genomic_DNA"/>
</dbReference>
<dbReference type="KEGG" id="mai:MICA_2179"/>